<proteinExistence type="predicted"/>
<dbReference type="AlphaFoldDB" id="S6C1C3"/>
<dbReference type="EMBL" id="AP013032">
    <property type="protein sequence ID" value="BAN70247.1"/>
    <property type="molecule type" value="Genomic_DNA"/>
</dbReference>
<feature type="transmembrane region" description="Helical" evidence="1">
    <location>
        <begin position="45"/>
        <end position="70"/>
    </location>
</feature>
<keyword evidence="1" id="KW-1133">Transmembrane helix</keyword>
<reference evidence="2" key="1">
    <citation type="journal article" date="2014" name="ISME J.">
        <title>Allying with armored snails: the complete genome of gammaproteobacterial endosymbiont.</title>
        <authorList>
            <person name="Nakagawa S."/>
            <person name="Shimamura S."/>
            <person name="Takaki Y."/>
            <person name="Suzuki Y."/>
            <person name="Murakami S."/>
            <person name="Watanabe T."/>
            <person name="Fujiyoshi S."/>
            <person name="Mino S."/>
            <person name="Sawabe T."/>
            <person name="Maeda T."/>
            <person name="Makita H."/>
            <person name="Nemoto S."/>
            <person name="Nishimura S."/>
            <person name="Watanabe H."/>
            <person name="Watsuji T."/>
            <person name="Takai K."/>
        </authorList>
    </citation>
    <scope>NUCLEOTIDE SEQUENCE</scope>
</reference>
<evidence type="ECO:0000313" key="2">
    <source>
        <dbReference type="EMBL" id="BAN70247.1"/>
    </source>
</evidence>
<keyword evidence="1" id="KW-0812">Transmembrane</keyword>
<geneLocation type="mitochondrion" evidence="2"/>
<evidence type="ECO:0000256" key="1">
    <source>
        <dbReference type="SAM" id="Phobius"/>
    </source>
</evidence>
<name>S6C1C3_CHRSQ</name>
<feature type="transmembrane region" description="Helical" evidence="1">
    <location>
        <begin position="129"/>
        <end position="155"/>
    </location>
</feature>
<protein>
    <submittedName>
        <fullName evidence="2">NADH dehydrogenase subunit 6</fullName>
    </submittedName>
</protein>
<organism evidence="2">
    <name type="scientific">Chrysomallon squamiferum</name>
    <name type="common">Scaly-foot gastropod</name>
    <name type="synonym">Pangolin sea</name>
    <dbReference type="NCBI Taxonomy" id="216257"/>
    <lineage>
        <taxon>Eukaryota</taxon>
        <taxon>Metazoa</taxon>
        <taxon>Spiralia</taxon>
        <taxon>Lophotrochozoa</taxon>
        <taxon>Mollusca</taxon>
        <taxon>Gastropoda</taxon>
        <taxon>Neomphalina</taxon>
        <taxon>Neomphalida</taxon>
        <taxon>Neomphaloidea</taxon>
        <taxon>Peltospiridae</taxon>
        <taxon>Chrysomallon</taxon>
    </lineage>
</organism>
<keyword evidence="2" id="KW-0496">Mitochondrion</keyword>
<gene>
    <name evidence="2" type="primary">ND6</name>
</gene>
<feature type="transmembrane region" description="Helical" evidence="1">
    <location>
        <begin position="82"/>
        <end position="109"/>
    </location>
</feature>
<sequence length="166" mass="18750">MTSYVLFSLAMSFFLVFPIMMHPLSLGLCILLCSLSSCMLIGTLSYSWFGFVFFLIFVGGLLVMFAYVAALSPNVYFSGNNLFIYFVVLWAVLFFMYYSIFFLDFGILLDDLSAGFSFFNYSAGEKLVVPSHISIMVGLGIVLLLNLLAVVKICYYQRGPLRQHFV</sequence>
<accession>S6C1C3</accession>
<keyword evidence="1" id="KW-0472">Membrane</keyword>